<reference evidence="2 3" key="1">
    <citation type="submission" date="2016-09" db="EMBL/GenBank/DDBJ databases">
        <title>Draft genome sequence for the type strain of Vulcanibacillus modesticaldus BR, a strictly anaerobic, moderately thermophilic, and nitrate-reducing bacterium from deep sea-hydrothermal vents of the Mid-Atlantic Ridge.</title>
        <authorList>
            <person name="Abin C.A."/>
            <person name="Hollibaugh J.T."/>
        </authorList>
    </citation>
    <scope>NUCLEOTIDE SEQUENCE [LARGE SCALE GENOMIC DNA]</scope>
    <source>
        <strain evidence="2 3">BR</strain>
    </source>
</reference>
<protein>
    <recommendedName>
        <fullName evidence="1">VWFA domain-containing protein</fullName>
    </recommendedName>
</protein>
<proteinExistence type="predicted"/>
<keyword evidence="3" id="KW-1185">Reference proteome</keyword>
<sequence>MVRNVKFNQITLITDGFSNQGISPIVAARQANRQNISVNVVGITDAGTIGEQGRLEIKNIADSGGGLSQIVPLEKISRTVQMVTRQAINNTIQQVVHTQLTQILGNDDLVSIPPKERIKVAQMMDNMAEYGHLNVLLLIDQSASMARKMKKVEEAILDFQLSLSSRAGSSYISIVTFPGESSYIDIKVPWTNEIKRINSLLNNLTPRGNTPTGPAILASIQYFAQLDNQFNKSITNGVLDEYVI</sequence>
<evidence type="ECO:0000313" key="3">
    <source>
        <dbReference type="Proteomes" id="UP000243739"/>
    </source>
</evidence>
<dbReference type="STRING" id="337097.BHF71_05240"/>
<dbReference type="EMBL" id="MIJF01000003">
    <property type="protein sequence ID" value="OEG00306.1"/>
    <property type="molecule type" value="Genomic_DNA"/>
</dbReference>
<evidence type="ECO:0000259" key="1">
    <source>
        <dbReference type="PROSITE" id="PS50234"/>
    </source>
</evidence>
<gene>
    <name evidence="2" type="ORF">BHF71_05240</name>
</gene>
<name>A0A1D2YXH3_9BACI</name>
<dbReference type="SUPFAM" id="SSF53300">
    <property type="entry name" value="vWA-like"/>
    <property type="match status" value="2"/>
</dbReference>
<dbReference type="OrthoDB" id="2960279at2"/>
<dbReference type="InterPro" id="IPR002035">
    <property type="entry name" value="VWF_A"/>
</dbReference>
<dbReference type="Pfam" id="PF13519">
    <property type="entry name" value="VWA_2"/>
    <property type="match status" value="1"/>
</dbReference>
<dbReference type="CDD" id="cd00198">
    <property type="entry name" value="vWFA"/>
    <property type="match status" value="1"/>
</dbReference>
<evidence type="ECO:0000313" key="2">
    <source>
        <dbReference type="EMBL" id="OEG00306.1"/>
    </source>
</evidence>
<dbReference type="Gene3D" id="3.40.50.410">
    <property type="entry name" value="von Willebrand factor, type A domain"/>
    <property type="match status" value="1"/>
</dbReference>
<dbReference type="InterPro" id="IPR036465">
    <property type="entry name" value="vWFA_dom_sf"/>
</dbReference>
<dbReference type="Proteomes" id="UP000243739">
    <property type="component" value="Unassembled WGS sequence"/>
</dbReference>
<organism evidence="2 3">
    <name type="scientific">Vulcanibacillus modesticaldus</name>
    <dbReference type="NCBI Taxonomy" id="337097"/>
    <lineage>
        <taxon>Bacteria</taxon>
        <taxon>Bacillati</taxon>
        <taxon>Bacillota</taxon>
        <taxon>Bacilli</taxon>
        <taxon>Bacillales</taxon>
        <taxon>Bacillaceae</taxon>
        <taxon>Vulcanibacillus</taxon>
    </lineage>
</organism>
<comment type="caution">
    <text evidence="2">The sequence shown here is derived from an EMBL/GenBank/DDBJ whole genome shotgun (WGS) entry which is preliminary data.</text>
</comment>
<feature type="domain" description="VWFA" evidence="1">
    <location>
        <begin position="134"/>
        <end position="244"/>
    </location>
</feature>
<dbReference type="RefSeq" id="WP_069655842.1">
    <property type="nucleotide sequence ID" value="NZ_MIJF01000003.1"/>
</dbReference>
<dbReference type="PROSITE" id="PS50234">
    <property type="entry name" value="VWFA"/>
    <property type="match status" value="1"/>
</dbReference>
<dbReference type="AlphaFoldDB" id="A0A1D2YXH3"/>
<accession>A0A1D2YXH3</accession>